<accession>A0A382MK01</accession>
<reference evidence="3" key="1">
    <citation type="submission" date="2018-05" db="EMBL/GenBank/DDBJ databases">
        <authorList>
            <person name="Lanie J.A."/>
            <person name="Ng W.-L."/>
            <person name="Kazmierczak K.M."/>
            <person name="Andrzejewski T.M."/>
            <person name="Davidsen T.M."/>
            <person name="Wayne K.J."/>
            <person name="Tettelin H."/>
            <person name="Glass J.I."/>
            <person name="Rusch D."/>
            <person name="Podicherti R."/>
            <person name="Tsui H.-C.T."/>
            <person name="Winkler M.E."/>
        </authorList>
    </citation>
    <scope>NUCLEOTIDE SEQUENCE</scope>
</reference>
<evidence type="ECO:0000256" key="2">
    <source>
        <dbReference type="SAM" id="Phobius"/>
    </source>
</evidence>
<name>A0A382MK01_9ZZZZ</name>
<feature type="compositionally biased region" description="Polar residues" evidence="1">
    <location>
        <begin position="1"/>
        <end position="16"/>
    </location>
</feature>
<keyword evidence="2" id="KW-1133">Transmembrane helix</keyword>
<proteinExistence type="predicted"/>
<protein>
    <submittedName>
        <fullName evidence="3">Uncharacterized protein</fullName>
    </submittedName>
</protein>
<feature type="region of interest" description="Disordered" evidence="1">
    <location>
        <begin position="1"/>
        <end position="24"/>
    </location>
</feature>
<organism evidence="3">
    <name type="scientific">marine metagenome</name>
    <dbReference type="NCBI Taxonomy" id="408172"/>
    <lineage>
        <taxon>unclassified sequences</taxon>
        <taxon>metagenomes</taxon>
        <taxon>ecological metagenomes</taxon>
    </lineage>
</organism>
<sequence length="145" mass="16793">MGRSATTNDTGHSESPNKIVCPKCGGTHVHRSRRGHLEKWFSWYHSGQKTFRCYGCQHRFWDFKKIDRPIPMSASSRASGALADKNEAGKKRRARSNRNSGVTNYHRFQEWLYRKHSLTVGILVTLAILAGLMLFLMFMWMEQMD</sequence>
<gene>
    <name evidence="3" type="ORF">METZ01_LOCUS300931</name>
</gene>
<feature type="transmembrane region" description="Helical" evidence="2">
    <location>
        <begin position="117"/>
        <end position="141"/>
    </location>
</feature>
<evidence type="ECO:0000256" key="1">
    <source>
        <dbReference type="SAM" id="MobiDB-lite"/>
    </source>
</evidence>
<keyword evidence="2" id="KW-0472">Membrane</keyword>
<keyword evidence="2" id="KW-0812">Transmembrane</keyword>
<dbReference type="AlphaFoldDB" id="A0A382MK01"/>
<dbReference type="EMBL" id="UINC01093564">
    <property type="protein sequence ID" value="SVC48077.1"/>
    <property type="molecule type" value="Genomic_DNA"/>
</dbReference>
<feature type="region of interest" description="Disordered" evidence="1">
    <location>
        <begin position="76"/>
        <end position="100"/>
    </location>
</feature>
<evidence type="ECO:0000313" key="3">
    <source>
        <dbReference type="EMBL" id="SVC48077.1"/>
    </source>
</evidence>